<reference evidence="8" key="1">
    <citation type="submission" date="2020-06" db="EMBL/GenBank/DDBJ databases">
        <authorList>
            <consortium name="Wellcome Sanger Institute Data Sharing"/>
        </authorList>
    </citation>
    <scope>NUCLEOTIDE SEQUENCE [LARGE SCALE GENOMIC DNA]</scope>
</reference>
<evidence type="ECO:0000313" key="9">
    <source>
        <dbReference type="Proteomes" id="UP000694680"/>
    </source>
</evidence>
<keyword evidence="4" id="KW-0862">Zinc</keyword>
<feature type="domain" description="NHR" evidence="7">
    <location>
        <begin position="32"/>
        <end position="188"/>
    </location>
</feature>
<accession>A0A8C5I273</accession>
<reference evidence="8" key="2">
    <citation type="submission" date="2025-08" db="UniProtKB">
        <authorList>
            <consortium name="Ensembl"/>
        </authorList>
    </citation>
    <scope>IDENTIFICATION</scope>
</reference>
<dbReference type="GO" id="GO:0070086">
    <property type="term" value="P:ubiquitin-dependent endocytosis"/>
    <property type="evidence" value="ECO:0007669"/>
    <property type="project" value="TreeGrafter"/>
</dbReference>
<evidence type="ECO:0000256" key="3">
    <source>
        <dbReference type="ARBA" id="ARBA00022771"/>
    </source>
</evidence>
<dbReference type="Proteomes" id="UP000694680">
    <property type="component" value="Chromosome 9"/>
</dbReference>
<dbReference type="InterPro" id="IPR001841">
    <property type="entry name" value="Znf_RING"/>
</dbReference>
<dbReference type="InterPro" id="IPR006573">
    <property type="entry name" value="NHR_dom"/>
</dbReference>
<evidence type="ECO:0000256" key="4">
    <source>
        <dbReference type="ARBA" id="ARBA00022833"/>
    </source>
</evidence>
<dbReference type="Pfam" id="PF13920">
    <property type="entry name" value="zf-C3HC4_3"/>
    <property type="match status" value="1"/>
</dbReference>
<dbReference type="InterPro" id="IPR043136">
    <property type="entry name" value="B30.2/SPRY_sf"/>
</dbReference>
<evidence type="ECO:0000259" key="7">
    <source>
        <dbReference type="PROSITE" id="PS51065"/>
    </source>
</evidence>
<dbReference type="PANTHER" id="PTHR12429:SF36">
    <property type="entry name" value="E3 UBIQUITIN-PROTEIN LIGASE NEURL3"/>
    <property type="match status" value="1"/>
</dbReference>
<protein>
    <submittedName>
        <fullName evidence="8">E3 ubiquitin-protein ligase NEURL3-like</fullName>
    </submittedName>
</protein>
<dbReference type="GO" id="GO:0061630">
    <property type="term" value="F:ubiquitin protein ligase activity"/>
    <property type="evidence" value="ECO:0007669"/>
    <property type="project" value="TreeGrafter"/>
</dbReference>
<dbReference type="SUPFAM" id="SSF57850">
    <property type="entry name" value="RING/U-box"/>
    <property type="match status" value="1"/>
</dbReference>
<dbReference type="Pfam" id="PF07177">
    <property type="entry name" value="Neuralized"/>
    <property type="match status" value="1"/>
</dbReference>
<keyword evidence="9" id="KW-1185">Reference proteome</keyword>
<feature type="domain" description="RING-type" evidence="6">
    <location>
        <begin position="249"/>
        <end position="287"/>
    </location>
</feature>
<dbReference type="GO" id="GO:0008270">
    <property type="term" value="F:zinc ion binding"/>
    <property type="evidence" value="ECO:0007669"/>
    <property type="project" value="UniProtKB-KW"/>
</dbReference>
<dbReference type="PROSITE" id="PS50089">
    <property type="entry name" value="ZF_RING_2"/>
    <property type="match status" value="1"/>
</dbReference>
<keyword evidence="3 5" id="KW-0863">Zinc-finger</keyword>
<evidence type="ECO:0000259" key="6">
    <source>
        <dbReference type="PROSITE" id="PS50089"/>
    </source>
</evidence>
<keyword evidence="1" id="KW-0479">Metal-binding</keyword>
<dbReference type="FunFam" id="2.60.120.920:FF:000005">
    <property type="entry name" value="Putative E3 ubiquitin-protein ligase NEURL1B"/>
    <property type="match status" value="1"/>
</dbReference>
<dbReference type="GeneID" id="114470048"/>
<proteinExistence type="predicted"/>
<dbReference type="AlphaFoldDB" id="A0A8C5I273"/>
<dbReference type="PANTHER" id="PTHR12429">
    <property type="entry name" value="NEURALIZED"/>
    <property type="match status" value="1"/>
</dbReference>
<dbReference type="OrthoDB" id="6078042at2759"/>
<name>A0A8C5I273_GOUWI</name>
<dbReference type="Ensembl" id="ENSGWIT00000056224.1">
    <property type="protein sequence ID" value="ENSGWIP00000052079.1"/>
    <property type="gene ID" value="ENSGWIG00000025163.1"/>
</dbReference>
<dbReference type="PROSITE" id="PS51065">
    <property type="entry name" value="NHR"/>
    <property type="match status" value="1"/>
</dbReference>
<reference evidence="8" key="3">
    <citation type="submission" date="2025-09" db="UniProtKB">
        <authorList>
            <consortium name="Ensembl"/>
        </authorList>
    </citation>
    <scope>IDENTIFICATION</scope>
</reference>
<dbReference type="Gene3D" id="3.30.40.10">
    <property type="entry name" value="Zinc/RING finger domain, C3HC4 (zinc finger)"/>
    <property type="match status" value="1"/>
</dbReference>
<keyword evidence="2" id="KW-0677">Repeat</keyword>
<sequence>MMKEKKKSSGSNGSSDVTPKVRHRCCFPCLGPLTFHPHAVGDMVTLSHTHRVAKRSTETFRNGLVFSSRPVKLRERVRVRVEKDVFNWHGSLRVGFTNVSPSRRALPLPCTAIPNLTDTPGHWAAALPESYCRVGSQLDFWVSHDGSIYIMSNSGDKEKLLNGVDLKQPLWALIDIYGQAYSICLLGSEKRGLVSRKSCPAPAPAPAPEPSPTPQYIKPLLLASKDSNLDTESEDMSYLDLRISEDQTCVVCMVSEARITLPCGHRCLCTSCNNKVLQQFGTCPLCRHDISSSSMQRCATSEPRHLLPQHTHAHTHTYG</sequence>
<dbReference type="RefSeq" id="XP_028313851.1">
    <property type="nucleotide sequence ID" value="XM_028458050.1"/>
</dbReference>
<dbReference type="InterPro" id="IPR037962">
    <property type="entry name" value="Neuralized"/>
</dbReference>
<evidence type="ECO:0000256" key="1">
    <source>
        <dbReference type="ARBA" id="ARBA00022723"/>
    </source>
</evidence>
<dbReference type="Gene3D" id="2.60.120.920">
    <property type="match status" value="1"/>
</dbReference>
<evidence type="ECO:0000256" key="5">
    <source>
        <dbReference type="PROSITE-ProRule" id="PRU00175"/>
    </source>
</evidence>
<evidence type="ECO:0000256" key="2">
    <source>
        <dbReference type="ARBA" id="ARBA00022737"/>
    </source>
</evidence>
<dbReference type="SMART" id="SM00588">
    <property type="entry name" value="NEUZ"/>
    <property type="match status" value="1"/>
</dbReference>
<dbReference type="GO" id="GO:0005769">
    <property type="term" value="C:early endosome"/>
    <property type="evidence" value="ECO:0007669"/>
    <property type="project" value="TreeGrafter"/>
</dbReference>
<evidence type="ECO:0000313" key="8">
    <source>
        <dbReference type="Ensembl" id="ENSGWIP00000052079.1"/>
    </source>
</evidence>
<gene>
    <name evidence="8" type="primary">LOC114470048</name>
</gene>
<organism evidence="8 9">
    <name type="scientific">Gouania willdenowi</name>
    <name type="common">Blunt-snouted clingfish</name>
    <name type="synonym">Lepadogaster willdenowi</name>
    <dbReference type="NCBI Taxonomy" id="441366"/>
    <lineage>
        <taxon>Eukaryota</taxon>
        <taxon>Metazoa</taxon>
        <taxon>Chordata</taxon>
        <taxon>Craniata</taxon>
        <taxon>Vertebrata</taxon>
        <taxon>Euteleostomi</taxon>
        <taxon>Actinopterygii</taxon>
        <taxon>Neopterygii</taxon>
        <taxon>Teleostei</taxon>
        <taxon>Neoteleostei</taxon>
        <taxon>Acanthomorphata</taxon>
        <taxon>Ovalentaria</taxon>
        <taxon>Blenniimorphae</taxon>
        <taxon>Blenniiformes</taxon>
        <taxon>Gobiesocoidei</taxon>
        <taxon>Gobiesocidae</taxon>
        <taxon>Gobiesocinae</taxon>
        <taxon>Gouania</taxon>
    </lineage>
</organism>
<dbReference type="InterPro" id="IPR013083">
    <property type="entry name" value="Znf_RING/FYVE/PHD"/>
</dbReference>